<organism evidence="29 30">
    <name type="scientific">Pavo cristatus</name>
    <name type="common">Indian peafowl</name>
    <name type="synonym">Blue peafowl</name>
    <dbReference type="NCBI Taxonomy" id="9049"/>
    <lineage>
        <taxon>Eukaryota</taxon>
        <taxon>Metazoa</taxon>
        <taxon>Chordata</taxon>
        <taxon>Craniata</taxon>
        <taxon>Vertebrata</taxon>
        <taxon>Euteleostomi</taxon>
        <taxon>Archelosauria</taxon>
        <taxon>Archosauria</taxon>
        <taxon>Dinosauria</taxon>
        <taxon>Saurischia</taxon>
        <taxon>Theropoda</taxon>
        <taxon>Coelurosauria</taxon>
        <taxon>Aves</taxon>
        <taxon>Neognathae</taxon>
        <taxon>Galloanserae</taxon>
        <taxon>Galliformes</taxon>
        <taxon>Phasianidae</taxon>
        <taxon>Phasianinae</taxon>
        <taxon>Pavo</taxon>
    </lineage>
</organism>
<keyword evidence="7" id="KW-0547">Nucleotide-binding</keyword>
<dbReference type="InterPro" id="IPR004841">
    <property type="entry name" value="AA-permease/SLC12A_dom"/>
</dbReference>
<keyword evidence="10" id="KW-0769">Symport</keyword>
<evidence type="ECO:0000256" key="25">
    <source>
        <dbReference type="SAM" id="Phobius"/>
    </source>
</evidence>
<keyword evidence="3" id="KW-0813">Transport</keyword>
<comment type="subcellular location">
    <subcellularLocation>
        <location evidence="1">Apical cell membrane</location>
        <topology evidence="1">Multi-pass membrane protein</topology>
    </subcellularLocation>
</comment>
<evidence type="ECO:0000313" key="29">
    <source>
        <dbReference type="Ensembl" id="ENSPSTP00000022224.1"/>
    </source>
</evidence>
<keyword evidence="11 25" id="KW-1133">Transmembrane helix</keyword>
<evidence type="ECO:0000256" key="5">
    <source>
        <dbReference type="ARBA" id="ARBA00022553"/>
    </source>
</evidence>
<keyword evidence="8" id="KW-0067">ATP-binding</keyword>
<dbReference type="Ensembl" id="ENSPSTT00000023334.1">
    <property type="protein sequence ID" value="ENSPSTP00000022224.1"/>
    <property type="gene ID" value="ENSPSTG00000012439.1"/>
</dbReference>
<evidence type="ECO:0000256" key="16">
    <source>
        <dbReference type="ARBA" id="ARBA00023180"/>
    </source>
</evidence>
<evidence type="ECO:0000256" key="10">
    <source>
        <dbReference type="ARBA" id="ARBA00022847"/>
    </source>
</evidence>
<evidence type="ECO:0000259" key="26">
    <source>
        <dbReference type="Pfam" id="PF00324"/>
    </source>
</evidence>
<evidence type="ECO:0000259" key="28">
    <source>
        <dbReference type="Pfam" id="PF08403"/>
    </source>
</evidence>
<keyword evidence="9" id="KW-0832">Ubl conjugation</keyword>
<dbReference type="Pfam" id="PF00324">
    <property type="entry name" value="AA_permease"/>
    <property type="match status" value="1"/>
</dbReference>
<keyword evidence="18" id="KW-0868">Chloride</keyword>
<feature type="domain" description="SLC12A transporter C-terminal" evidence="27">
    <location>
        <begin position="899"/>
        <end position="1102"/>
    </location>
</feature>
<feature type="transmembrane region" description="Helical" evidence="25">
    <location>
        <begin position="435"/>
        <end position="455"/>
    </location>
</feature>
<dbReference type="InterPro" id="IPR013612">
    <property type="entry name" value="AA_permease_N"/>
</dbReference>
<sequence>PSVWGRGLLHPRAPSPPLLWVQLPAQLSSSGSGAAMVCRICRGSAAGKGQRSTALSSPPAPTWEHSVPTQICYGKLPHFSAALSLGLNLKSVISAAIGADEAVGCEGTQLSGSSLCTRTFGYNTVDVVPAYEHYANSRGVGEARRGRPSLADLHSILKVRPWCKGCCNGLPDTEEGAGEPSSAPAPEPVRFGWVKGVMVSIRCMLNIWGVILYLRLPWITAQAGIALTWLIILMSVTVTTITGLSISAISTNGKVKSGGTYFLISRSLGPELGGSIGLIFAFANAVAVAMHTVGFAETVRDLLQEHNSLIVDPTNDIRIIGVLTVTVLLGISLAGMEWEAKAQILFFLVILVSFINYLVGTVIPASAEKQAKGFFSYRADIFAQNFVPDWRGPEGSFFGLFSIFFPSATGILAGANISGDLKDPAVAIPKGTLMAIFWTTVSYLVLSATIGACVLRDASGSLNDSVAVGSPGCEGLGCSYGWNFTDCAQRQSCRYGLSNYYQVMSMVSGFGPLITAGIFGATLSSALACLVSAPKVFQCLCKDQLYPLIGFFGKGYGKNSEPIRGYMLTYVIAIGFILIAELNAIAPIISNFFLCSYALINFSCFHASITNSPGWRPSFRYYSKWAALFGATISVVIMFLLTWWAALIALGIVVFLLGYVLYKKPDVNWGSSMQASSYNLALSYSVGLSEVDEHIKNYRPQCLVLTGPPNFRPALVDFVGTFTKNLSLMICGNVLIGPRKQKVPEARQASDGHTRWLLKRKIKAFYTNVLAEDLRSGVQMLLQAAGLGKMRPNIVALGYKRDWQAAAPQSLEDYVGILHDAFDFKHGVCLLRLREGLNVSRVPQAHSKCCRHAVVGTVLLIGNVQCGKKMVLFAAVTVVLRGGAVLMSAFPFAADPEQQASTIFQSQQGKKTIDIYWLFDDGGLTLLIPYLLGRKKRWGKCKIRVFVGGQINRMDEERKAIVSLLSKFRLGFHEVHVVPDINQQPRPEHIRRFDELIAPFRLNDGFKDEAAVNELRHGCPWKISDEEVHRHRAKSLRQVRLNEILLDYSRDAALIAITLPIGRKGRCPSSLYMAWLETLSQDLRPPVILIRGNQENVLTFYCQ</sequence>
<reference evidence="29" key="2">
    <citation type="submission" date="2025-09" db="UniProtKB">
        <authorList>
            <consortium name="Ensembl"/>
        </authorList>
    </citation>
    <scope>IDENTIFICATION</scope>
</reference>
<feature type="transmembrane region" description="Helical" evidence="25">
    <location>
        <begin position="317"/>
        <end position="336"/>
    </location>
</feature>
<dbReference type="GO" id="GO:0016324">
    <property type="term" value="C:apical plasma membrane"/>
    <property type="evidence" value="ECO:0007669"/>
    <property type="project" value="UniProtKB-SubCell"/>
</dbReference>
<evidence type="ECO:0000256" key="15">
    <source>
        <dbReference type="ARBA" id="ARBA00023157"/>
    </source>
</evidence>
<dbReference type="GO" id="GO:0055075">
    <property type="term" value="P:potassium ion homeostasis"/>
    <property type="evidence" value="ECO:0007669"/>
    <property type="project" value="TreeGrafter"/>
</dbReference>
<evidence type="ECO:0000313" key="30">
    <source>
        <dbReference type="Proteomes" id="UP000694428"/>
    </source>
</evidence>
<keyword evidence="14 25" id="KW-0472">Membrane</keyword>
<evidence type="ECO:0000256" key="13">
    <source>
        <dbReference type="ARBA" id="ARBA00023065"/>
    </source>
</evidence>
<keyword evidence="13" id="KW-0406">Ion transport</keyword>
<feature type="transmembrane region" description="Helical" evidence="25">
    <location>
        <begin position="563"/>
        <end position="582"/>
    </location>
</feature>
<dbReference type="GO" id="GO:0055064">
    <property type="term" value="P:chloride ion homeostasis"/>
    <property type="evidence" value="ECO:0007669"/>
    <property type="project" value="TreeGrafter"/>
</dbReference>
<dbReference type="GO" id="GO:0005524">
    <property type="term" value="F:ATP binding"/>
    <property type="evidence" value="ECO:0007669"/>
    <property type="project" value="UniProtKB-KW"/>
</dbReference>
<keyword evidence="15" id="KW-1015">Disulfide bond</keyword>
<keyword evidence="17" id="KW-0739">Sodium transport</keyword>
<dbReference type="Pfam" id="PF03522">
    <property type="entry name" value="SLC12"/>
    <property type="match status" value="2"/>
</dbReference>
<evidence type="ECO:0000256" key="14">
    <source>
        <dbReference type="ARBA" id="ARBA00023136"/>
    </source>
</evidence>
<dbReference type="InterPro" id="IPR002948">
    <property type="entry name" value="SLC12A3"/>
</dbReference>
<comment type="catalytic activity">
    <reaction evidence="19">
        <text>chloride(out) + Na(+)(out) = chloride(in) + Na(+)(in)</text>
        <dbReference type="Rhea" id="RHEA:73887"/>
        <dbReference type="ChEBI" id="CHEBI:17996"/>
        <dbReference type="ChEBI" id="CHEBI:29101"/>
    </reaction>
</comment>
<keyword evidence="5" id="KW-0597">Phosphoprotein</keyword>
<feature type="transmembrane region" description="Helical" evidence="25">
    <location>
        <begin position="588"/>
        <end position="609"/>
    </location>
</feature>
<evidence type="ECO:0000256" key="6">
    <source>
        <dbReference type="ARBA" id="ARBA00022692"/>
    </source>
</evidence>
<feature type="transmembrane region" description="Helical" evidence="25">
    <location>
        <begin position="913"/>
        <end position="932"/>
    </location>
</feature>
<evidence type="ECO:0000256" key="20">
    <source>
        <dbReference type="ARBA" id="ARBA00056815"/>
    </source>
</evidence>
<keyword evidence="30" id="KW-1185">Reference proteome</keyword>
<feature type="transmembrane region" description="Helical" evidence="25">
    <location>
        <begin position="643"/>
        <end position="662"/>
    </location>
</feature>
<reference evidence="29" key="1">
    <citation type="submission" date="2025-08" db="UniProtKB">
        <authorList>
            <consortium name="Ensembl"/>
        </authorList>
    </citation>
    <scope>IDENTIFICATION</scope>
</reference>
<comment type="subunit">
    <text evidence="21">Homodimer; adopts a domain-swap conformation at the scissor helices connecting the transmembrane domain and C-terminal domain. Interacts with KLHL3. Interacts with IL18R1; this interaction is increased by IL18 treatment.</text>
</comment>
<keyword evidence="4" id="KW-1003">Cell membrane</keyword>
<feature type="domain" description="Amino acid permease N-terminal" evidence="28">
    <location>
        <begin position="113"/>
        <end position="158"/>
    </location>
</feature>
<evidence type="ECO:0000256" key="17">
    <source>
        <dbReference type="ARBA" id="ARBA00023201"/>
    </source>
</evidence>
<evidence type="ECO:0000256" key="8">
    <source>
        <dbReference type="ARBA" id="ARBA00022840"/>
    </source>
</evidence>
<dbReference type="Gene3D" id="1.20.1740.10">
    <property type="entry name" value="Amino acid/polyamine transporter I"/>
    <property type="match status" value="1"/>
</dbReference>
<dbReference type="PANTHER" id="PTHR11827:SF9">
    <property type="entry name" value="SOLUTE CARRIER FAMILY 12 MEMBER 3"/>
    <property type="match status" value="1"/>
</dbReference>
<dbReference type="InterPro" id="IPR018491">
    <property type="entry name" value="SLC12_C"/>
</dbReference>
<feature type="transmembrane region" description="Helical" evidence="25">
    <location>
        <begin position="342"/>
        <end position="363"/>
    </location>
</feature>
<evidence type="ECO:0000259" key="27">
    <source>
        <dbReference type="Pfam" id="PF03522"/>
    </source>
</evidence>
<dbReference type="GO" id="GO:1990573">
    <property type="term" value="P:potassium ion import across plasma membrane"/>
    <property type="evidence" value="ECO:0007669"/>
    <property type="project" value="TreeGrafter"/>
</dbReference>
<feature type="transmembrane region" description="Helical" evidence="25">
    <location>
        <begin position="397"/>
        <end position="415"/>
    </location>
</feature>
<accession>A0A8C9G0J2</accession>
<dbReference type="FunFam" id="1.20.1740.10:FF:000018">
    <property type="entry name" value="solute carrier family 12 member 3 isoform X2"/>
    <property type="match status" value="1"/>
</dbReference>
<proteinExistence type="inferred from homology"/>
<evidence type="ECO:0000256" key="4">
    <source>
        <dbReference type="ARBA" id="ARBA00022475"/>
    </source>
</evidence>
<feature type="transmembrane region" description="Helical" evidence="25">
    <location>
        <begin position="191"/>
        <end position="214"/>
    </location>
</feature>
<dbReference type="PRINTS" id="PR01230">
    <property type="entry name" value="NACLTRNSPORT"/>
</dbReference>
<evidence type="ECO:0000256" key="23">
    <source>
        <dbReference type="ARBA" id="ARBA00076232"/>
    </source>
</evidence>
<evidence type="ECO:0000256" key="19">
    <source>
        <dbReference type="ARBA" id="ARBA00050884"/>
    </source>
</evidence>
<evidence type="ECO:0000256" key="22">
    <source>
        <dbReference type="ARBA" id="ARBA00073714"/>
    </source>
</evidence>
<dbReference type="PANTHER" id="PTHR11827">
    <property type="entry name" value="SOLUTE CARRIER FAMILY 12, CATION COTRANSPORTERS"/>
    <property type="match status" value="1"/>
</dbReference>
<evidence type="ECO:0000256" key="2">
    <source>
        <dbReference type="ARBA" id="ARBA00010593"/>
    </source>
</evidence>
<dbReference type="GO" id="GO:0008511">
    <property type="term" value="F:sodium:potassium:chloride symporter activity"/>
    <property type="evidence" value="ECO:0007669"/>
    <property type="project" value="TreeGrafter"/>
</dbReference>
<dbReference type="GO" id="GO:0006884">
    <property type="term" value="P:cell volume homeostasis"/>
    <property type="evidence" value="ECO:0007669"/>
    <property type="project" value="TreeGrafter"/>
</dbReference>
<dbReference type="Proteomes" id="UP000694428">
    <property type="component" value="Unplaced"/>
</dbReference>
<feature type="transmembrane region" description="Helical" evidence="25">
    <location>
        <begin position="870"/>
        <end position="893"/>
    </location>
</feature>
<comment type="function">
    <text evidence="20">Electroneutral sodium and chloride ion cotransporter, which acts as a key mediator of sodium and chloride reabsorption in kidney distal convoluted tubules. Also acts as a receptor for the pro-inflammatory cytokine IL18, thereby contributing to IL18-induced cytokine production, including IFNG, IL6, IL18 and CCL2. May act either independently of IL18R1, or in a complex with IL18R1.</text>
</comment>
<dbReference type="Pfam" id="PF08403">
    <property type="entry name" value="AA_permease_N"/>
    <property type="match status" value="1"/>
</dbReference>
<evidence type="ECO:0000256" key="12">
    <source>
        <dbReference type="ARBA" id="ARBA00023053"/>
    </source>
</evidence>
<dbReference type="NCBIfam" id="TIGR00930">
    <property type="entry name" value="2a30"/>
    <property type="match status" value="1"/>
</dbReference>
<dbReference type="InterPro" id="IPR004842">
    <property type="entry name" value="SLC12A_fam"/>
</dbReference>
<evidence type="ECO:0000256" key="18">
    <source>
        <dbReference type="ARBA" id="ARBA00023214"/>
    </source>
</evidence>
<evidence type="ECO:0000256" key="7">
    <source>
        <dbReference type="ARBA" id="ARBA00022741"/>
    </source>
</evidence>
<evidence type="ECO:0000256" key="9">
    <source>
        <dbReference type="ARBA" id="ARBA00022843"/>
    </source>
</evidence>
<feature type="transmembrane region" description="Helical" evidence="25">
    <location>
        <begin position="226"/>
        <end position="252"/>
    </location>
</feature>
<feature type="domain" description="SLC12A transporter C-terminal" evidence="27">
    <location>
        <begin position="712"/>
        <end position="846"/>
    </location>
</feature>
<keyword evidence="12" id="KW-0915">Sodium</keyword>
<feature type="transmembrane region" description="Helical" evidence="25">
    <location>
        <begin position="272"/>
        <end position="296"/>
    </location>
</feature>
<dbReference type="GO" id="GO:0055078">
    <property type="term" value="P:sodium ion homeostasis"/>
    <property type="evidence" value="ECO:0007669"/>
    <property type="project" value="TreeGrafter"/>
</dbReference>
<protein>
    <recommendedName>
        <fullName evidence="22">Solute carrier family 12 member 3</fullName>
    </recommendedName>
    <alternativeName>
        <fullName evidence="23">Na-Cl symporter</fullName>
    </alternativeName>
    <alternativeName>
        <fullName evidence="24">Thiazide-sensitive sodium-chloride cotransporter</fullName>
    </alternativeName>
</protein>
<keyword evidence="16" id="KW-0325">Glycoprotein</keyword>
<evidence type="ECO:0000256" key="21">
    <source>
        <dbReference type="ARBA" id="ARBA00063035"/>
    </source>
</evidence>
<evidence type="ECO:0000256" key="11">
    <source>
        <dbReference type="ARBA" id="ARBA00022989"/>
    </source>
</evidence>
<keyword evidence="6 25" id="KW-0812">Transmembrane</keyword>
<feature type="domain" description="Amino acid permease/ SLC12A" evidence="26">
    <location>
        <begin position="199"/>
        <end position="703"/>
    </location>
</feature>
<evidence type="ECO:0000256" key="24">
    <source>
        <dbReference type="ARBA" id="ARBA00077939"/>
    </source>
</evidence>
<name>A0A8C9G0J2_PAVCR</name>
<dbReference type="AlphaFoldDB" id="A0A8C9G0J2"/>
<evidence type="ECO:0000256" key="3">
    <source>
        <dbReference type="ARBA" id="ARBA00022448"/>
    </source>
</evidence>
<comment type="similarity">
    <text evidence="2">Belongs to the SLC12A transporter family.</text>
</comment>
<evidence type="ECO:0000256" key="1">
    <source>
        <dbReference type="ARBA" id="ARBA00004424"/>
    </source>
</evidence>